<gene>
    <name evidence="4" type="ORF">C4K88_10475</name>
</gene>
<evidence type="ECO:0000313" key="4">
    <source>
        <dbReference type="EMBL" id="PPB49122.1"/>
    </source>
</evidence>
<dbReference type="GO" id="GO:0016887">
    <property type="term" value="F:ATP hydrolysis activity"/>
    <property type="evidence" value="ECO:0007669"/>
    <property type="project" value="InterPro"/>
</dbReference>
<feature type="compositionally biased region" description="Basic and acidic residues" evidence="2">
    <location>
        <begin position="439"/>
        <end position="459"/>
    </location>
</feature>
<protein>
    <submittedName>
        <fullName evidence="4">Secretion system protein E</fullName>
    </submittedName>
</protein>
<accession>A0A2S5IX09</accession>
<dbReference type="PANTHER" id="PTHR30486:SF6">
    <property type="entry name" value="TYPE IV PILUS RETRACTATION ATPASE PILT"/>
    <property type="match status" value="1"/>
</dbReference>
<dbReference type="InterPro" id="IPR027417">
    <property type="entry name" value="P-loop_NTPase"/>
</dbReference>
<feature type="domain" description="Bacterial type II secretion system protein E" evidence="3">
    <location>
        <begin position="48"/>
        <end position="326"/>
    </location>
</feature>
<name>A0A2S5IX09_9MICC</name>
<feature type="compositionally biased region" description="Gly residues" evidence="2">
    <location>
        <begin position="424"/>
        <end position="438"/>
    </location>
</feature>
<reference evidence="4 5" key="1">
    <citation type="journal article" date="2014" name="Int. J. Syst. Evol. Microbiol.">
        <title>Arthrobacter pityocampae sp. nov., isolated from Thaumetopoea pityocampa (Lep., Thaumetopoeidae).</title>
        <authorList>
            <person name="Ince I.A."/>
            <person name="Demirbag Z."/>
            <person name="Kati H."/>
        </authorList>
    </citation>
    <scope>NUCLEOTIDE SEQUENCE [LARGE SCALE GENOMIC DNA]</scope>
    <source>
        <strain evidence="4 5">Tp2</strain>
    </source>
</reference>
<dbReference type="SUPFAM" id="SSF52540">
    <property type="entry name" value="P-loop containing nucleoside triphosphate hydrolases"/>
    <property type="match status" value="1"/>
</dbReference>
<dbReference type="EMBL" id="PRKW01000004">
    <property type="protein sequence ID" value="PPB49122.1"/>
    <property type="molecule type" value="Genomic_DNA"/>
</dbReference>
<feature type="region of interest" description="Disordered" evidence="2">
    <location>
        <begin position="376"/>
        <end position="459"/>
    </location>
</feature>
<dbReference type="InterPro" id="IPR001482">
    <property type="entry name" value="T2SS/T4SS_dom"/>
</dbReference>
<sequence>MVDSVRRAVLAGNVQATGAAFADAIGASGRLLGSEGTLSALDRVRAELKGLGPLEHLLADESITDILVNGPDDAWVDGPAGLRRTGCTFSSDAEVRALAVRLVAAGGRRLDDGCPAVDVRLEGLRVHAVLPPISTSGTLLSIRIHRARTFSLGDLMDSGTVAPMMAEALRLMMRRRLNFLISGATGTGKTTLLATLLGLAAPHERVVLVEDAAELNPEHPHTVGLQARHGNLEGAGVLDLTELVRQALRMRPDRLVVGECRGAEVRELLAAMNTGHDGGGATIHANSAEAVPARLNALAALAGLTPEGVALQAASAVDVVVHVVRDANGRRVESLGSLERADAGGLTVLPILTDAGAGCRRAAGWEDFARQVCWPVSGSAPEPGRGDGSGDRGRGGRGDRGSDRDGRGEEYENVGPGAVPGSASGLGYGSGHGAGTGRGQRDVHEWGSGHDPVRGGRAP</sequence>
<proteinExistence type="inferred from homology"/>
<dbReference type="NCBIfam" id="TIGR03819">
    <property type="entry name" value="heli_sec_ATPase"/>
    <property type="match status" value="1"/>
</dbReference>
<dbReference type="OrthoDB" id="9810761at2"/>
<evidence type="ECO:0000259" key="3">
    <source>
        <dbReference type="Pfam" id="PF00437"/>
    </source>
</evidence>
<dbReference type="Proteomes" id="UP000239297">
    <property type="component" value="Unassembled WGS sequence"/>
</dbReference>
<feature type="compositionally biased region" description="Basic and acidic residues" evidence="2">
    <location>
        <begin position="384"/>
        <end position="410"/>
    </location>
</feature>
<evidence type="ECO:0000256" key="1">
    <source>
        <dbReference type="ARBA" id="ARBA00006611"/>
    </source>
</evidence>
<evidence type="ECO:0000313" key="5">
    <source>
        <dbReference type="Proteomes" id="UP000239297"/>
    </source>
</evidence>
<dbReference type="CDD" id="cd01130">
    <property type="entry name" value="VirB11-like_ATPase"/>
    <property type="match status" value="1"/>
</dbReference>
<evidence type="ECO:0000256" key="2">
    <source>
        <dbReference type="SAM" id="MobiDB-lite"/>
    </source>
</evidence>
<organism evidence="4 5">
    <name type="scientific">Arthrobacter pityocampae</name>
    <dbReference type="NCBI Taxonomy" id="547334"/>
    <lineage>
        <taxon>Bacteria</taxon>
        <taxon>Bacillati</taxon>
        <taxon>Actinomycetota</taxon>
        <taxon>Actinomycetes</taxon>
        <taxon>Micrococcales</taxon>
        <taxon>Micrococcaceae</taxon>
        <taxon>Arthrobacter</taxon>
    </lineage>
</organism>
<dbReference type="PANTHER" id="PTHR30486">
    <property type="entry name" value="TWITCHING MOTILITY PROTEIN PILT"/>
    <property type="match status" value="1"/>
</dbReference>
<dbReference type="AlphaFoldDB" id="A0A2S5IX09"/>
<dbReference type="Gene3D" id="3.30.450.380">
    <property type="match status" value="1"/>
</dbReference>
<dbReference type="Pfam" id="PF00437">
    <property type="entry name" value="T2SSE"/>
    <property type="match status" value="1"/>
</dbReference>
<comment type="similarity">
    <text evidence="1">Belongs to the GSP E family.</text>
</comment>
<dbReference type="InterPro" id="IPR050921">
    <property type="entry name" value="T4SS_GSP_E_ATPase"/>
</dbReference>
<comment type="caution">
    <text evidence="4">The sequence shown here is derived from an EMBL/GenBank/DDBJ whole genome shotgun (WGS) entry which is preliminary data.</text>
</comment>
<dbReference type="InterPro" id="IPR022399">
    <property type="entry name" value="TadA-like_ATPase"/>
</dbReference>
<keyword evidence="5" id="KW-1185">Reference proteome</keyword>
<dbReference type="Gene3D" id="3.40.50.300">
    <property type="entry name" value="P-loop containing nucleotide triphosphate hydrolases"/>
    <property type="match status" value="1"/>
</dbReference>